<organism evidence="7 8">
    <name type="scientific">Ancylostoma duodenale</name>
    <dbReference type="NCBI Taxonomy" id="51022"/>
    <lineage>
        <taxon>Eukaryota</taxon>
        <taxon>Metazoa</taxon>
        <taxon>Ecdysozoa</taxon>
        <taxon>Nematoda</taxon>
        <taxon>Chromadorea</taxon>
        <taxon>Rhabditida</taxon>
        <taxon>Rhabditina</taxon>
        <taxon>Rhabditomorpha</taxon>
        <taxon>Strongyloidea</taxon>
        <taxon>Ancylostomatidae</taxon>
        <taxon>Ancylostomatinae</taxon>
        <taxon>Ancylostoma</taxon>
    </lineage>
</organism>
<evidence type="ECO:0000313" key="8">
    <source>
        <dbReference type="Proteomes" id="UP000054047"/>
    </source>
</evidence>
<dbReference type="PANTHER" id="PTHR11941:SF171">
    <property type="entry name" value="SD19268P"/>
    <property type="match status" value="1"/>
</dbReference>
<keyword evidence="7" id="KW-0413">Isomerase</keyword>
<dbReference type="Pfam" id="PF00378">
    <property type="entry name" value="ECH_1"/>
    <property type="match status" value="1"/>
</dbReference>
<name>A0A0C2HAH1_9BILA</name>
<dbReference type="SUPFAM" id="SSF55811">
    <property type="entry name" value="Nudix"/>
    <property type="match status" value="1"/>
</dbReference>
<reference evidence="7 8" key="1">
    <citation type="submission" date="2013-12" db="EMBL/GenBank/DDBJ databases">
        <title>Draft genome of the parsitic nematode Ancylostoma duodenale.</title>
        <authorList>
            <person name="Mitreva M."/>
        </authorList>
    </citation>
    <scope>NUCLEOTIDE SEQUENCE [LARGE SCALE GENOMIC DNA]</scope>
    <source>
        <strain evidence="7 8">Zhejiang</strain>
    </source>
</reference>
<accession>A0A0C2HAH1</accession>
<dbReference type="Gene3D" id="3.90.79.10">
    <property type="entry name" value="Nucleoside Triphosphate Pyrophosphohydrolase"/>
    <property type="match status" value="1"/>
</dbReference>
<dbReference type="InterPro" id="IPR018376">
    <property type="entry name" value="Enoyl-CoA_hyd/isom_CS"/>
</dbReference>
<dbReference type="InterPro" id="IPR015797">
    <property type="entry name" value="NUDIX_hydrolase-like_dom_sf"/>
</dbReference>
<evidence type="ECO:0000256" key="5">
    <source>
        <dbReference type="SAM" id="Coils"/>
    </source>
</evidence>
<dbReference type="InterPro" id="IPR021757">
    <property type="entry name" value="Ribosomal_mL46_N"/>
</dbReference>
<dbReference type="GO" id="GO:0016829">
    <property type="term" value="F:lyase activity"/>
    <property type="evidence" value="ECO:0007669"/>
    <property type="project" value="UniProtKB-KW"/>
</dbReference>
<evidence type="ECO:0000256" key="4">
    <source>
        <dbReference type="RuleBase" id="RU003707"/>
    </source>
</evidence>
<dbReference type="GO" id="GO:0016853">
    <property type="term" value="F:isomerase activity"/>
    <property type="evidence" value="ECO:0007669"/>
    <property type="project" value="UniProtKB-KW"/>
</dbReference>
<keyword evidence="2" id="KW-0456">Lyase</keyword>
<dbReference type="InterPro" id="IPR029045">
    <property type="entry name" value="ClpP/crotonase-like_dom_sf"/>
</dbReference>
<proteinExistence type="inferred from homology"/>
<dbReference type="InterPro" id="IPR001753">
    <property type="entry name" value="Enoyl-CoA_hydra/iso"/>
</dbReference>
<evidence type="ECO:0000256" key="3">
    <source>
        <dbReference type="ARBA" id="ARBA00035534"/>
    </source>
</evidence>
<dbReference type="Proteomes" id="UP000054047">
    <property type="component" value="Unassembled WGS sequence"/>
</dbReference>
<dbReference type="EMBL" id="KN726327">
    <property type="protein sequence ID" value="KIH68634.1"/>
    <property type="molecule type" value="Genomic_DNA"/>
</dbReference>
<evidence type="ECO:0000256" key="2">
    <source>
        <dbReference type="ARBA" id="ARBA00023239"/>
    </source>
</evidence>
<dbReference type="CDD" id="cd06558">
    <property type="entry name" value="crotonase-like"/>
    <property type="match status" value="1"/>
</dbReference>
<dbReference type="OrthoDB" id="410701at2759"/>
<evidence type="ECO:0000259" key="6">
    <source>
        <dbReference type="Pfam" id="PF11788"/>
    </source>
</evidence>
<sequence length="469" mass="51950">MNANLLLTRNLLRYSAARRTLCVQSDPLVMEKLTGKDDGADLKERKSMPIEQVPIFVDSLRASFSELEFLPQPVIAAIDGYALGGGLEMALACDIRVASLDSKIGLTETKLAIIPGAGGTQRLTRAVGPSMAKELIFTGRMISGEEACRIGLVNHCTKLDSFSKALEIAREIVPRGPVAVRLAKVAVDAGAEVSLSNGLIVEQQCYAQVSPSTSSVPQQGPIVQLINLVFRGMRLSVLLRSRWDVMVSVALSRPQVIAPPMSEIEKRFQCLQLEEEHEKSLMCDFELKSLRDEKLIAKRAELEREGKELSELDEQIGVANAQIEDEWKKKGEQLAQSLGLSNPRSSEDKDERNLRRMLDRKLLLVVRQRLGQANYESPWILPQTKHLPGESLRETAERCLGEIASGVKASIYGNAPFAVFTQKYPKPLKNRLGKDGAKIFFYHAILASTSQFSPIKKEVILQFWLRASA</sequence>
<protein>
    <recommendedName>
        <fullName evidence="3">39S ribosomal protein L46, mitochondrial</fullName>
    </recommendedName>
</protein>
<gene>
    <name evidence="7" type="ORF">ANCDUO_01024</name>
</gene>
<keyword evidence="5" id="KW-0175">Coiled coil</keyword>
<feature type="coiled-coil region" evidence="5">
    <location>
        <begin position="295"/>
        <end position="322"/>
    </location>
</feature>
<dbReference type="InterPro" id="IPR014748">
    <property type="entry name" value="Enoyl-CoA_hydra_C"/>
</dbReference>
<dbReference type="GO" id="GO:0005739">
    <property type="term" value="C:mitochondrion"/>
    <property type="evidence" value="ECO:0007669"/>
    <property type="project" value="TreeGrafter"/>
</dbReference>
<dbReference type="Gene3D" id="3.90.226.10">
    <property type="entry name" value="2-enoyl-CoA Hydratase, Chain A, domain 1"/>
    <property type="match status" value="1"/>
</dbReference>
<feature type="domain" description="Large ribosomal subunit protein mL46 N-terminal" evidence="6">
    <location>
        <begin position="243"/>
        <end position="333"/>
    </location>
</feature>
<evidence type="ECO:0000256" key="1">
    <source>
        <dbReference type="ARBA" id="ARBA00005254"/>
    </source>
</evidence>
<dbReference type="SUPFAM" id="SSF52096">
    <property type="entry name" value="ClpP/crotonase"/>
    <property type="match status" value="1"/>
</dbReference>
<dbReference type="PANTHER" id="PTHR11941">
    <property type="entry name" value="ENOYL-COA HYDRATASE-RELATED"/>
    <property type="match status" value="1"/>
</dbReference>
<dbReference type="Gene3D" id="1.10.12.10">
    <property type="entry name" value="Lyase 2-enoyl-coa Hydratase, Chain A, domain 2"/>
    <property type="match status" value="1"/>
</dbReference>
<dbReference type="Pfam" id="PF11788">
    <property type="entry name" value="MRP-L46"/>
    <property type="match status" value="1"/>
</dbReference>
<dbReference type="AlphaFoldDB" id="A0A0C2HAH1"/>
<comment type="similarity">
    <text evidence="1 4">Belongs to the enoyl-CoA hydratase/isomerase family.</text>
</comment>
<dbReference type="PROSITE" id="PS00166">
    <property type="entry name" value="ENOYL_COA_HYDRATASE"/>
    <property type="match status" value="1"/>
</dbReference>
<keyword evidence="8" id="KW-1185">Reference proteome</keyword>
<evidence type="ECO:0000313" key="7">
    <source>
        <dbReference type="EMBL" id="KIH68634.1"/>
    </source>
</evidence>
<dbReference type="GO" id="GO:0006635">
    <property type="term" value="P:fatty acid beta-oxidation"/>
    <property type="evidence" value="ECO:0007669"/>
    <property type="project" value="TreeGrafter"/>
</dbReference>